<accession>A0A3L7J0Y3</accession>
<feature type="transmembrane region" description="Helical" evidence="1">
    <location>
        <begin position="26"/>
        <end position="41"/>
    </location>
</feature>
<protein>
    <submittedName>
        <fullName evidence="2">Uncharacterized protein</fullName>
    </submittedName>
</protein>
<dbReference type="Proteomes" id="UP000282460">
    <property type="component" value="Unassembled WGS sequence"/>
</dbReference>
<dbReference type="AlphaFoldDB" id="A0A3L7J0Y3"/>
<gene>
    <name evidence="2" type="ORF">D9V28_07745</name>
</gene>
<reference evidence="2 3" key="1">
    <citation type="submission" date="2018-10" db="EMBL/GenBank/DDBJ databases">
        <authorList>
            <person name="Li J."/>
        </authorList>
    </citation>
    <scope>NUCLEOTIDE SEQUENCE [LARGE SCALE GENOMIC DNA]</scope>
    <source>
        <strain evidence="2 3">ZD1-4</strain>
    </source>
</reference>
<sequence>MSVVALVFAGIALLFAVVPKLSGFTFLFAITAMVLAIIGIAQRQTGRWMATIALIVGILALPISTVVFWSNVLENADDPWHKVPGGREGL</sequence>
<evidence type="ECO:0000313" key="3">
    <source>
        <dbReference type="Proteomes" id="UP000282460"/>
    </source>
</evidence>
<dbReference type="EMBL" id="RCWJ01000002">
    <property type="protein sequence ID" value="RLQ84117.1"/>
    <property type="molecule type" value="Genomic_DNA"/>
</dbReference>
<comment type="caution">
    <text evidence="2">The sequence shown here is derived from an EMBL/GenBank/DDBJ whole genome shotgun (WGS) entry which is preliminary data.</text>
</comment>
<keyword evidence="3" id="KW-1185">Reference proteome</keyword>
<evidence type="ECO:0000313" key="2">
    <source>
        <dbReference type="EMBL" id="RLQ84117.1"/>
    </source>
</evidence>
<organism evidence="2 3">
    <name type="scientific">Mycetocola zhadangensis</name>
    <dbReference type="NCBI Taxonomy" id="1164595"/>
    <lineage>
        <taxon>Bacteria</taxon>
        <taxon>Bacillati</taxon>
        <taxon>Actinomycetota</taxon>
        <taxon>Actinomycetes</taxon>
        <taxon>Micrococcales</taxon>
        <taxon>Microbacteriaceae</taxon>
        <taxon>Mycetocola</taxon>
    </lineage>
</organism>
<proteinExistence type="predicted"/>
<feature type="transmembrane region" description="Helical" evidence="1">
    <location>
        <begin position="48"/>
        <end position="69"/>
    </location>
</feature>
<keyword evidence="1" id="KW-1133">Transmembrane helix</keyword>
<name>A0A3L7J0Y3_9MICO</name>
<evidence type="ECO:0000256" key="1">
    <source>
        <dbReference type="SAM" id="Phobius"/>
    </source>
</evidence>
<keyword evidence="1" id="KW-0472">Membrane</keyword>
<keyword evidence="1" id="KW-0812">Transmembrane</keyword>